<evidence type="ECO:0000259" key="5">
    <source>
        <dbReference type="PROSITE" id="PS50995"/>
    </source>
</evidence>
<evidence type="ECO:0000313" key="6">
    <source>
        <dbReference type="EMBL" id="MCY6484908.1"/>
    </source>
</evidence>
<feature type="domain" description="HTH marR-type" evidence="5">
    <location>
        <begin position="1"/>
        <end position="138"/>
    </location>
</feature>
<organism evidence="6 7">
    <name type="scientific">Clostridium aestuarii</name>
    <dbReference type="NCBI Taxonomy" id="338193"/>
    <lineage>
        <taxon>Bacteria</taxon>
        <taxon>Bacillati</taxon>
        <taxon>Bacillota</taxon>
        <taxon>Clostridia</taxon>
        <taxon>Eubacteriales</taxon>
        <taxon>Clostridiaceae</taxon>
        <taxon>Clostridium</taxon>
    </lineage>
</organism>
<dbReference type="SUPFAM" id="SSF46785">
    <property type="entry name" value="Winged helix' DNA-binding domain"/>
    <property type="match status" value="1"/>
</dbReference>
<comment type="caution">
    <text evidence="6">The sequence shown here is derived from an EMBL/GenBank/DDBJ whole genome shotgun (WGS) entry which is preliminary data.</text>
</comment>
<dbReference type="PRINTS" id="PR00598">
    <property type="entry name" value="HTHMARR"/>
</dbReference>
<evidence type="ECO:0000256" key="4">
    <source>
        <dbReference type="SAM" id="Coils"/>
    </source>
</evidence>
<gene>
    <name evidence="6" type="ORF">OW763_11200</name>
</gene>
<evidence type="ECO:0000256" key="2">
    <source>
        <dbReference type="ARBA" id="ARBA00023125"/>
    </source>
</evidence>
<dbReference type="Gene3D" id="1.10.10.10">
    <property type="entry name" value="Winged helix-like DNA-binding domain superfamily/Winged helix DNA-binding domain"/>
    <property type="match status" value="1"/>
</dbReference>
<keyword evidence="7" id="KW-1185">Reference proteome</keyword>
<keyword evidence="1" id="KW-0805">Transcription regulation</keyword>
<dbReference type="SMART" id="SM00347">
    <property type="entry name" value="HTH_MARR"/>
    <property type="match status" value="1"/>
</dbReference>
<dbReference type="Proteomes" id="UP001078443">
    <property type="component" value="Unassembled WGS sequence"/>
</dbReference>
<evidence type="ECO:0000256" key="1">
    <source>
        <dbReference type="ARBA" id="ARBA00023015"/>
    </source>
</evidence>
<dbReference type="InterPro" id="IPR036388">
    <property type="entry name" value="WH-like_DNA-bd_sf"/>
</dbReference>
<evidence type="ECO:0000256" key="3">
    <source>
        <dbReference type="ARBA" id="ARBA00023163"/>
    </source>
</evidence>
<protein>
    <submittedName>
        <fullName evidence="6">MarR family transcriptional regulator</fullName>
    </submittedName>
</protein>
<reference evidence="6" key="1">
    <citation type="submission" date="2022-12" db="EMBL/GenBank/DDBJ databases">
        <authorList>
            <person name="Wang J."/>
        </authorList>
    </citation>
    <scope>NUCLEOTIDE SEQUENCE</scope>
    <source>
        <strain evidence="6">HY-45-18</strain>
    </source>
</reference>
<evidence type="ECO:0000313" key="7">
    <source>
        <dbReference type="Proteomes" id="UP001078443"/>
    </source>
</evidence>
<accession>A0ABT4D0Z5</accession>
<dbReference type="EMBL" id="JAPQER010000004">
    <property type="protein sequence ID" value="MCY6484908.1"/>
    <property type="molecule type" value="Genomic_DNA"/>
</dbReference>
<sequence>MESREVSKQFIKFLISIRNFFKDHTNHDKKSDVTHQQFATLMTIKQLSKTSLKELSKEIKVSKSSLCIMMNKMVDEGYVERQIDTEDRRNTFYELSSKGYELVEVEIDKRINKLSERIDKLSEERKEKFYECLVEIEQILEEI</sequence>
<dbReference type="PANTHER" id="PTHR42756">
    <property type="entry name" value="TRANSCRIPTIONAL REGULATOR, MARR"/>
    <property type="match status" value="1"/>
</dbReference>
<feature type="coiled-coil region" evidence="4">
    <location>
        <begin position="104"/>
        <end position="131"/>
    </location>
</feature>
<dbReference type="RefSeq" id="WP_268041231.1">
    <property type="nucleotide sequence ID" value="NZ_JAPQER010000004.1"/>
</dbReference>
<keyword evidence="2" id="KW-0238">DNA-binding</keyword>
<dbReference type="PROSITE" id="PS50995">
    <property type="entry name" value="HTH_MARR_2"/>
    <property type="match status" value="1"/>
</dbReference>
<keyword evidence="4" id="KW-0175">Coiled coil</keyword>
<dbReference type="InterPro" id="IPR036390">
    <property type="entry name" value="WH_DNA-bd_sf"/>
</dbReference>
<proteinExistence type="predicted"/>
<name>A0ABT4D0Z5_9CLOT</name>
<dbReference type="InterPro" id="IPR000835">
    <property type="entry name" value="HTH_MarR-typ"/>
</dbReference>
<dbReference type="PANTHER" id="PTHR42756:SF1">
    <property type="entry name" value="TRANSCRIPTIONAL REPRESSOR OF EMRAB OPERON"/>
    <property type="match status" value="1"/>
</dbReference>
<dbReference type="Pfam" id="PF01047">
    <property type="entry name" value="MarR"/>
    <property type="match status" value="1"/>
</dbReference>
<keyword evidence="3" id="KW-0804">Transcription</keyword>